<dbReference type="Proteomes" id="UP000053477">
    <property type="component" value="Unassembled WGS sequence"/>
</dbReference>
<organism evidence="2 3">
    <name type="scientific">Schizopora paradoxa</name>
    <dbReference type="NCBI Taxonomy" id="27342"/>
    <lineage>
        <taxon>Eukaryota</taxon>
        <taxon>Fungi</taxon>
        <taxon>Dikarya</taxon>
        <taxon>Basidiomycota</taxon>
        <taxon>Agaricomycotina</taxon>
        <taxon>Agaricomycetes</taxon>
        <taxon>Hymenochaetales</taxon>
        <taxon>Schizoporaceae</taxon>
        <taxon>Schizopora</taxon>
    </lineage>
</organism>
<keyword evidence="1" id="KW-0175">Coiled coil</keyword>
<gene>
    <name evidence="2" type="ORF">SCHPADRAFT_615665</name>
</gene>
<feature type="coiled-coil region" evidence="1">
    <location>
        <begin position="80"/>
        <end position="107"/>
    </location>
</feature>
<keyword evidence="3" id="KW-1185">Reference proteome</keyword>
<dbReference type="InParanoid" id="A0A0H2R8T6"/>
<evidence type="ECO:0000313" key="2">
    <source>
        <dbReference type="EMBL" id="KLO08254.1"/>
    </source>
</evidence>
<dbReference type="AlphaFoldDB" id="A0A0H2R8T6"/>
<dbReference type="OrthoDB" id="3054074at2759"/>
<proteinExistence type="predicted"/>
<evidence type="ECO:0000313" key="3">
    <source>
        <dbReference type="Proteomes" id="UP000053477"/>
    </source>
</evidence>
<accession>A0A0H2R8T6</accession>
<reference evidence="2 3" key="1">
    <citation type="submission" date="2015-04" db="EMBL/GenBank/DDBJ databases">
        <title>Complete genome sequence of Schizopora paradoxa KUC8140, a cosmopolitan wood degrader in East Asia.</title>
        <authorList>
            <consortium name="DOE Joint Genome Institute"/>
            <person name="Min B."/>
            <person name="Park H."/>
            <person name="Jang Y."/>
            <person name="Kim J.-J."/>
            <person name="Kim K.H."/>
            <person name="Pangilinan J."/>
            <person name="Lipzen A."/>
            <person name="Riley R."/>
            <person name="Grigoriev I.V."/>
            <person name="Spatafora J.W."/>
            <person name="Choi I.-G."/>
        </authorList>
    </citation>
    <scope>NUCLEOTIDE SEQUENCE [LARGE SCALE GENOMIC DNA]</scope>
    <source>
        <strain evidence="2 3">KUC8140</strain>
    </source>
</reference>
<dbReference type="EMBL" id="KQ086099">
    <property type="protein sequence ID" value="KLO08254.1"/>
    <property type="molecule type" value="Genomic_DNA"/>
</dbReference>
<sequence length="193" mass="21880">MGHNSRARLTSNMIVATTQARAPPDGDATTLYSNNSTITTNYTISNLAGPGRNLGNLYSWAGSHLERSVAKHLERKSIKNQKILEDAERADKKKKRSEEALAALESTWMIRDMLRSNNEREREKACEILLMCARSNNVKVQADAFERCAMGFVRRPSAVLSAFKHLFERRKETSFTLLVVSPEHLFQSRVKIR</sequence>
<name>A0A0H2R8T6_9AGAM</name>
<evidence type="ECO:0000256" key="1">
    <source>
        <dbReference type="SAM" id="Coils"/>
    </source>
</evidence>
<protein>
    <submittedName>
        <fullName evidence="2">Uncharacterized protein</fullName>
    </submittedName>
</protein>